<feature type="compositionally biased region" description="Polar residues" evidence="8">
    <location>
        <begin position="535"/>
        <end position="550"/>
    </location>
</feature>
<feature type="compositionally biased region" description="Basic and acidic residues" evidence="8">
    <location>
        <begin position="391"/>
        <end position="509"/>
    </location>
</feature>
<dbReference type="PANTHER" id="PTHR10269">
    <property type="entry name" value="GDNF RECEPTOR ALPHA"/>
    <property type="match status" value="1"/>
</dbReference>
<dbReference type="SUPFAM" id="SSF110035">
    <property type="entry name" value="GDNF receptor-like"/>
    <property type="match status" value="2"/>
</dbReference>
<feature type="compositionally biased region" description="Polar residues" evidence="8">
    <location>
        <begin position="515"/>
        <end position="527"/>
    </location>
</feature>
<feature type="domain" description="GDNF/GAS1" evidence="10">
    <location>
        <begin position="688"/>
        <end position="771"/>
    </location>
</feature>
<feature type="region of interest" description="Disordered" evidence="8">
    <location>
        <begin position="940"/>
        <end position="1000"/>
    </location>
</feature>
<feature type="transmembrane region" description="Helical" evidence="9">
    <location>
        <begin position="150"/>
        <end position="168"/>
    </location>
</feature>
<dbReference type="GO" id="GO:0007399">
    <property type="term" value="P:nervous system development"/>
    <property type="evidence" value="ECO:0007669"/>
    <property type="project" value="TreeGrafter"/>
</dbReference>
<dbReference type="GO" id="GO:0007169">
    <property type="term" value="P:cell surface receptor protein tyrosine kinase signaling pathway"/>
    <property type="evidence" value="ECO:0007669"/>
    <property type="project" value="UniProtKB-ARBA"/>
</dbReference>
<reference evidence="12" key="1">
    <citation type="submission" date="2022-11" db="UniProtKB">
        <authorList>
            <consortium name="WormBaseParasite"/>
        </authorList>
    </citation>
    <scope>IDENTIFICATION</scope>
</reference>
<dbReference type="GO" id="GO:0043235">
    <property type="term" value="C:receptor complex"/>
    <property type="evidence" value="ECO:0007669"/>
    <property type="project" value="TreeGrafter"/>
</dbReference>
<evidence type="ECO:0000256" key="1">
    <source>
        <dbReference type="ARBA" id="ARBA00004236"/>
    </source>
</evidence>
<dbReference type="WBParaSite" id="Gr19_v10_g7130.t2">
    <property type="protein sequence ID" value="Gr19_v10_g7130.t2"/>
    <property type="gene ID" value="Gr19_v10_g7130"/>
</dbReference>
<feature type="region of interest" description="Disordered" evidence="8">
    <location>
        <begin position="327"/>
        <end position="581"/>
    </location>
</feature>
<feature type="compositionally biased region" description="Basic and acidic residues" evidence="8">
    <location>
        <begin position="348"/>
        <end position="378"/>
    </location>
</feature>
<sequence length="1457" mass="164406">MSQRQETRRSKRTTTGTAKQCYQQYIVVVREYSVRIPSETTFNIWSRPPARGVRNVAAESGMCARRNVCVGLNLISSIFSNILGALGPAGHSSSLPLDVPNLFAFHIGHILPLRLSKNRNRKWHSNGNANALLVDNDTVAKKMKAMPPAIIPWEIMIPITFLLLLFLFHSSHAAAVHVHAARRGSGISERLARSPDSDQIQHWKLAFSDDLAPSGRSRRLPKAVSCRWALNELCLRHVSCRELWTLFRRNCAVDAQNHCRMGNKNDCWQSFEGISWTGLGTCTCAGNNSDCHWIRLQTNYNKCIYELNNDAGWHVQLATAAQFSSRAEERVGEEEEVQRESVAVDTWTEERHHQHQWRAEEWENVRKKEEEENKETKQKAGAVEAGQGVDEQIKKERVEEEKRKMEDKERKRKEKQREGIEETQKKRNEEERRRRIEKEEQRKKRYEEERKRRWREEQRGKEENKAEERRKQVKAVERNGVEEKQMKSMESSEKKRMEEKQTEGRERHQAVTMASRRTTPTANNRAVYQTLGGRNDSQQHQPSIRSQTFKAGQAATAEESSSSTTSGAGGNMHKTKKQKMLAPEDAKKQIQHIITTTVVPPLQRPNFLPTAESQRLVTQAEQPPTTTTASWHWTTTTTTSAPTTTFAPKKSNVLMQHEHPPASVTGTEASSASSISINGSSSSTSSSCPAVLSLCDKDEPCRWHMSELRIKCGERSGACGLQRRRRAQCVQALHRFVQFVHAPLAQALVFCTCANDDANCRNAMFPFLHECLDEENWTQSLSGAIAISQPQWTCTQTMKLCRSESDCRRRLSSLRSACPIASSPHNTSVAQCAASSLSACRAALSATRGSWLDEACACPATAEEGTSCAELAESKWPGHPCVEMVRQDFNEQLRNGQIHLKTPAYPWHSSLPSAPADRHVFVHVGKLGGKGAMALGEEVTVPPSTEHIKETSSWTTKAGNRKPPTSSTTVVPKTALEENNNNNGTSSRPEGQQKTEVNNGDDHLVHIERKLNGVGQKKEVYEWAEDQEAQKLEEDDHDGEDESQKPNNNGTEIGLAKQKTVTKNGTEEWKMFTERLQEEKEQERKTVPERLQMNRNVLKTNGGTLRTAQSNKTGLKVHQIRPHRRQKTTKTTIKPLLDPEALQHFVTQKPPSEGESCTTRNVDGEWIAHYPDSVFRQYDDWAGRCSSWCECKLNGSMQCHQLGCVADVLCEARHTTIGFGQRLYLEDRGACQCHDGRFICDTSELMPELSAGLYITMGYSKAELDLIRQNVPKPVLERSGLISQSTSFAKDLAARLQFALERVLPEQTKCRVVLLEHFAQEEVLLMQLQWFGMEPNTTSSKNNVISSSTSNNKNDNSKPKWHSGKWEKLCAPYVRELEQNFLLERADRYQLLLSTIKQIRVIDLLEGLPQAFSSSSSSRAAPLGGLFVLIRSLSPEGSMLIIVQILFSLLIQLCTFW</sequence>
<keyword evidence="9" id="KW-1133">Transmembrane helix</keyword>
<accession>A0A914I6P5</accession>
<dbReference type="InterPro" id="IPR003438">
    <property type="entry name" value="GDNF_rcpt"/>
</dbReference>
<dbReference type="SMART" id="SM00907">
    <property type="entry name" value="GDNF"/>
    <property type="match status" value="3"/>
</dbReference>
<evidence type="ECO:0000259" key="10">
    <source>
        <dbReference type="SMART" id="SM00907"/>
    </source>
</evidence>
<proteinExistence type="inferred from homology"/>
<dbReference type="InterPro" id="IPR037193">
    <property type="entry name" value="GDNF_alpha"/>
</dbReference>
<keyword evidence="4" id="KW-0732">Signal</keyword>
<evidence type="ECO:0000256" key="4">
    <source>
        <dbReference type="ARBA" id="ARBA00022729"/>
    </source>
</evidence>
<dbReference type="GO" id="GO:0009897">
    <property type="term" value="C:external side of plasma membrane"/>
    <property type="evidence" value="ECO:0007669"/>
    <property type="project" value="TreeGrafter"/>
</dbReference>
<dbReference type="InterPro" id="IPR016017">
    <property type="entry name" value="GDNF/GAS1"/>
</dbReference>
<comment type="subcellular location">
    <subcellularLocation>
        <location evidence="1">Cell membrane</location>
    </subcellularLocation>
</comment>
<feature type="region of interest" description="Disordered" evidence="8">
    <location>
        <begin position="1031"/>
        <end position="1057"/>
    </location>
</feature>
<feature type="compositionally biased region" description="Low complexity" evidence="8">
    <location>
        <begin position="1341"/>
        <end position="1354"/>
    </location>
</feature>
<comment type="similarity">
    <text evidence="2">Belongs to the GDNFR family.</text>
</comment>
<keyword evidence="9" id="KW-0812">Transmembrane</keyword>
<feature type="region of interest" description="Disordered" evidence="8">
    <location>
        <begin position="1341"/>
        <end position="1361"/>
    </location>
</feature>
<feature type="compositionally biased region" description="Low complexity" evidence="8">
    <location>
        <begin position="669"/>
        <end position="680"/>
    </location>
</feature>
<evidence type="ECO:0000256" key="6">
    <source>
        <dbReference type="ARBA" id="ARBA00023170"/>
    </source>
</evidence>
<keyword evidence="5 9" id="KW-0472">Membrane</keyword>
<evidence type="ECO:0000313" key="11">
    <source>
        <dbReference type="Proteomes" id="UP000887572"/>
    </source>
</evidence>
<feature type="region of interest" description="Disordered" evidence="8">
    <location>
        <begin position="659"/>
        <end position="680"/>
    </location>
</feature>
<feature type="domain" description="GDNF/GAS1" evidence="10">
    <location>
        <begin position="794"/>
        <end position="881"/>
    </location>
</feature>
<dbReference type="PANTHER" id="PTHR10269:SF12">
    <property type="entry name" value="GLIAL CELL LINE-DERIVED NEUROTROPHIC FAMILY RECEPTOR-LIKE, ISOFORM E"/>
    <property type="match status" value="1"/>
</dbReference>
<evidence type="ECO:0000256" key="3">
    <source>
        <dbReference type="ARBA" id="ARBA00022475"/>
    </source>
</evidence>
<feature type="compositionally biased region" description="Polar residues" evidence="8">
    <location>
        <begin position="977"/>
        <end position="998"/>
    </location>
</feature>
<evidence type="ECO:0000256" key="2">
    <source>
        <dbReference type="ARBA" id="ARBA00005961"/>
    </source>
</evidence>
<evidence type="ECO:0000313" key="12">
    <source>
        <dbReference type="WBParaSite" id="Gr19_v10_g7130.t2"/>
    </source>
</evidence>
<keyword evidence="6" id="KW-0675">Receptor</keyword>
<name>A0A914I6P5_GLORO</name>
<dbReference type="Pfam" id="PF02351">
    <property type="entry name" value="GDNF"/>
    <property type="match status" value="1"/>
</dbReference>
<evidence type="ECO:0000256" key="5">
    <source>
        <dbReference type="ARBA" id="ARBA00023136"/>
    </source>
</evidence>
<feature type="domain" description="GDNF/GAS1" evidence="10">
    <location>
        <begin position="226"/>
        <end position="303"/>
    </location>
</feature>
<evidence type="ECO:0000256" key="8">
    <source>
        <dbReference type="SAM" id="MobiDB-lite"/>
    </source>
</evidence>
<keyword evidence="3" id="KW-1003">Cell membrane</keyword>
<organism evidence="11 12">
    <name type="scientific">Globodera rostochiensis</name>
    <name type="common">Golden nematode worm</name>
    <name type="synonym">Heterodera rostochiensis</name>
    <dbReference type="NCBI Taxonomy" id="31243"/>
    <lineage>
        <taxon>Eukaryota</taxon>
        <taxon>Metazoa</taxon>
        <taxon>Ecdysozoa</taxon>
        <taxon>Nematoda</taxon>
        <taxon>Chromadorea</taxon>
        <taxon>Rhabditida</taxon>
        <taxon>Tylenchina</taxon>
        <taxon>Tylenchomorpha</taxon>
        <taxon>Tylenchoidea</taxon>
        <taxon>Heteroderidae</taxon>
        <taxon>Heteroderinae</taxon>
        <taxon>Globodera</taxon>
    </lineage>
</organism>
<evidence type="ECO:0000256" key="9">
    <source>
        <dbReference type="SAM" id="Phobius"/>
    </source>
</evidence>
<protein>
    <submittedName>
        <fullName evidence="12">GDNF/GAS1 domain-containing protein</fullName>
    </submittedName>
</protein>
<dbReference type="Proteomes" id="UP000887572">
    <property type="component" value="Unplaced"/>
</dbReference>
<keyword evidence="7" id="KW-0325">Glycoprotein</keyword>
<feature type="compositionally biased region" description="Low complexity" evidence="8">
    <location>
        <begin position="551"/>
        <end position="566"/>
    </location>
</feature>
<dbReference type="GO" id="GO:0038023">
    <property type="term" value="F:signaling receptor activity"/>
    <property type="evidence" value="ECO:0007669"/>
    <property type="project" value="InterPro"/>
</dbReference>
<keyword evidence="11" id="KW-1185">Reference proteome</keyword>
<evidence type="ECO:0000256" key="7">
    <source>
        <dbReference type="ARBA" id="ARBA00023180"/>
    </source>
</evidence>
<feature type="compositionally biased region" description="Low complexity" evidence="8">
    <location>
        <begin position="962"/>
        <end position="974"/>
    </location>
</feature>